<dbReference type="Pfam" id="PF13604">
    <property type="entry name" value="AAA_30"/>
    <property type="match status" value="1"/>
</dbReference>
<accession>C6DYV5</accession>
<sequence>MVSVRGENILIPTEPGTQVVIRVDEAGFMGARQTERLLDVVEELQKSGAQVKLHLLGDSKQMQGIQAENLLAPLRELGEKGELDTRT</sequence>
<evidence type="ECO:0008006" key="2">
    <source>
        <dbReference type="Google" id="ProtNLM"/>
    </source>
</evidence>
<reference evidence="1" key="1">
    <citation type="submission" date="2009-07" db="EMBL/GenBank/DDBJ databases">
        <title>Complete sequence of Geobacter sp. M21.</title>
        <authorList>
            <consortium name="US DOE Joint Genome Institute"/>
            <person name="Lucas S."/>
            <person name="Copeland A."/>
            <person name="Lapidus A."/>
            <person name="Glavina del Rio T."/>
            <person name="Dalin E."/>
            <person name="Tice H."/>
            <person name="Bruce D."/>
            <person name="Goodwin L."/>
            <person name="Pitluck S."/>
            <person name="Saunders E."/>
            <person name="Brettin T."/>
            <person name="Detter J.C."/>
            <person name="Han C."/>
            <person name="Larimer F."/>
            <person name="Land M."/>
            <person name="Hauser L."/>
            <person name="Kyrpides N."/>
            <person name="Ovchinnikova G."/>
            <person name="Lovley D."/>
        </authorList>
    </citation>
    <scope>NUCLEOTIDE SEQUENCE [LARGE SCALE GENOMIC DNA]</scope>
    <source>
        <strain evidence="1">M21</strain>
    </source>
</reference>
<evidence type="ECO:0000313" key="1">
    <source>
        <dbReference type="EMBL" id="ACT16456.1"/>
    </source>
</evidence>
<organism evidence="1">
    <name type="scientific">Geobacter sp. (strain M21)</name>
    <dbReference type="NCBI Taxonomy" id="443144"/>
    <lineage>
        <taxon>Bacteria</taxon>
        <taxon>Pseudomonadati</taxon>
        <taxon>Thermodesulfobacteriota</taxon>
        <taxon>Desulfuromonadia</taxon>
        <taxon>Geobacterales</taxon>
        <taxon>Geobacteraceae</taxon>
        <taxon>Geobacter</taxon>
    </lineage>
</organism>
<proteinExistence type="predicted"/>
<dbReference type="EMBL" id="CP001661">
    <property type="protein sequence ID" value="ACT16456.1"/>
    <property type="molecule type" value="Genomic_DNA"/>
</dbReference>
<name>C6DYV5_GEOSM</name>
<gene>
    <name evidence="1" type="ordered locus">GM21_0375</name>
</gene>
<protein>
    <recommendedName>
        <fullName evidence="2">STAS domain-containing protein</fullName>
    </recommendedName>
</protein>
<dbReference type="KEGG" id="gem:GM21_0375"/>
<dbReference type="HOGENOM" id="CLU_2478921_0_0_7"/>
<dbReference type="AlphaFoldDB" id="C6DYV5"/>